<dbReference type="Proteomes" id="UP001373714">
    <property type="component" value="Unassembled WGS sequence"/>
</dbReference>
<dbReference type="AlphaFoldDB" id="A0AAV9V2B1"/>
<name>A0AAV9V2B1_9PEZI</name>
<dbReference type="EMBL" id="JAVHNS010000005">
    <property type="protein sequence ID" value="KAK6353898.1"/>
    <property type="molecule type" value="Genomic_DNA"/>
</dbReference>
<gene>
    <name evidence="2" type="ORF">TWF730_008320</name>
</gene>
<reference evidence="2 3" key="1">
    <citation type="submission" date="2019-10" db="EMBL/GenBank/DDBJ databases">
        <authorList>
            <person name="Palmer J.M."/>
        </authorList>
    </citation>
    <scope>NUCLEOTIDE SEQUENCE [LARGE SCALE GENOMIC DNA]</scope>
    <source>
        <strain evidence="2 3">TWF730</strain>
    </source>
</reference>
<proteinExistence type="predicted"/>
<organism evidence="2 3">
    <name type="scientific">Orbilia blumenaviensis</name>
    <dbReference type="NCBI Taxonomy" id="1796055"/>
    <lineage>
        <taxon>Eukaryota</taxon>
        <taxon>Fungi</taxon>
        <taxon>Dikarya</taxon>
        <taxon>Ascomycota</taxon>
        <taxon>Pezizomycotina</taxon>
        <taxon>Orbiliomycetes</taxon>
        <taxon>Orbiliales</taxon>
        <taxon>Orbiliaceae</taxon>
        <taxon>Orbilia</taxon>
    </lineage>
</organism>
<evidence type="ECO:0000313" key="3">
    <source>
        <dbReference type="Proteomes" id="UP001373714"/>
    </source>
</evidence>
<dbReference type="InterPro" id="IPR010730">
    <property type="entry name" value="HET"/>
</dbReference>
<dbReference type="Pfam" id="PF06985">
    <property type="entry name" value="HET"/>
    <property type="match status" value="1"/>
</dbReference>
<keyword evidence="3" id="KW-1185">Reference proteome</keyword>
<accession>A0AAV9V2B1</accession>
<evidence type="ECO:0000313" key="2">
    <source>
        <dbReference type="EMBL" id="KAK6353898.1"/>
    </source>
</evidence>
<sequence length="750" mass="84726">MLPKLLGPSGFESLQLLHAWNEELQIGRDSQAFKILSTIQDHASGNLKSKVEPLSLKLCHSDKMAWLFLAEFLQLAQIKFTRRLVSLSAACRRIGSLLDIHDQSPMPATRHSAGLDTSDCKPWHGPGKRLDLTTNGEEVTLPYYLWDIEARKTVRVKELPDVPSYCVISHTWGRWRTEAKVEIEGVGWLVPTNSKFNVEELPQAFAEHKDIFAPSKHLWFDLFCIPQDDNDPLKRREISIQGFIFGQARLAFSWLNSPEICGFKGLREVVHYLARSSIHDNLPPKHRGFPDLNIDAPAHPTHQVTLTINECNLPTTGAPHYSVTGLADSSETSKNIRDLRDLRKRDLTGWFTSLWTLQEWYLRPDMILIDKDWNPFTLLEDQSSPVVSLDTILALVYYGSDRPAFAPSYQAGRLEKRLSHSLNIGLLELEIIISITRTDLISSSDPIAILTLAERRKCTNSKRRAEAIMSVLGATKWYTETAASSEAQQPSLVLGRYPLKFLEEIQAKVGAHFFSSFYGTVSCFSGIYSDKKFKHEPPESFKTLGKKKFRVAGTLLPFDRLQPELGAKHFMRRGYLIPNEKPVEKWKLSKEGSVLMKEVMLVATTDRTLGLEPKNARVKILSHGIATEMEVLRNVPLEGTLEKVGPPGTHKYVVVIGESGTEPLTRCTILSELYQSTKEEGGRKYLAKSGDCLIGTSELIEKYCIKETQHIYFIRLARKITTLPPRPNINPQLITCIDYIAPTAVNWEVL</sequence>
<evidence type="ECO:0000259" key="1">
    <source>
        <dbReference type="Pfam" id="PF06985"/>
    </source>
</evidence>
<comment type="caution">
    <text evidence="2">The sequence shown here is derived from an EMBL/GenBank/DDBJ whole genome shotgun (WGS) entry which is preliminary data.</text>
</comment>
<protein>
    <recommendedName>
        <fullName evidence="1">Heterokaryon incompatibility domain-containing protein</fullName>
    </recommendedName>
</protein>
<feature type="domain" description="Heterokaryon incompatibility" evidence="1">
    <location>
        <begin position="165"/>
        <end position="359"/>
    </location>
</feature>